<dbReference type="AlphaFoldDB" id="A0A9P4VQG7"/>
<comment type="caution">
    <text evidence="1">The sequence shown here is derived from an EMBL/GenBank/DDBJ whole genome shotgun (WGS) entry which is preliminary data.</text>
</comment>
<dbReference type="Proteomes" id="UP000799429">
    <property type="component" value="Unassembled WGS sequence"/>
</dbReference>
<reference evidence="1" key="1">
    <citation type="journal article" date="2020" name="Stud. Mycol.">
        <title>101 Dothideomycetes genomes: a test case for predicting lifestyles and emergence of pathogens.</title>
        <authorList>
            <person name="Haridas S."/>
            <person name="Albert R."/>
            <person name="Binder M."/>
            <person name="Bloem J."/>
            <person name="Labutti K."/>
            <person name="Salamov A."/>
            <person name="Andreopoulos B."/>
            <person name="Baker S."/>
            <person name="Barry K."/>
            <person name="Bills G."/>
            <person name="Bluhm B."/>
            <person name="Cannon C."/>
            <person name="Castanera R."/>
            <person name="Culley D."/>
            <person name="Daum C."/>
            <person name="Ezra D."/>
            <person name="Gonzalez J."/>
            <person name="Henrissat B."/>
            <person name="Kuo A."/>
            <person name="Liang C."/>
            <person name="Lipzen A."/>
            <person name="Lutzoni F."/>
            <person name="Magnuson J."/>
            <person name="Mondo S."/>
            <person name="Nolan M."/>
            <person name="Ohm R."/>
            <person name="Pangilinan J."/>
            <person name="Park H.-J."/>
            <person name="Ramirez L."/>
            <person name="Alfaro M."/>
            <person name="Sun H."/>
            <person name="Tritt A."/>
            <person name="Yoshinaga Y."/>
            <person name="Zwiers L.-H."/>
            <person name="Turgeon B."/>
            <person name="Goodwin S."/>
            <person name="Spatafora J."/>
            <person name="Crous P."/>
            <person name="Grigoriev I."/>
        </authorList>
    </citation>
    <scope>NUCLEOTIDE SEQUENCE</scope>
    <source>
        <strain evidence="1">CBS 101060</strain>
    </source>
</reference>
<evidence type="ECO:0000313" key="1">
    <source>
        <dbReference type="EMBL" id="KAF2837792.1"/>
    </source>
</evidence>
<proteinExistence type="predicted"/>
<sequence>MSNASVALYNPIVQLRLAAGQISSFFPGLVKPTPIVDTCKNFLFISVHGSKTESLVATLFRYWLRMTVVADGSGVSGEYIAKNISEDKSKPVVYDHINLWSIDRASLPWQDDLWCLKGQ</sequence>
<name>A0A9P4VQG7_9PEZI</name>
<keyword evidence="2" id="KW-1185">Reference proteome</keyword>
<protein>
    <submittedName>
        <fullName evidence="1">Uncharacterized protein</fullName>
    </submittedName>
</protein>
<dbReference type="EMBL" id="MU006098">
    <property type="protein sequence ID" value="KAF2837792.1"/>
    <property type="molecule type" value="Genomic_DNA"/>
</dbReference>
<organism evidence="1 2">
    <name type="scientific">Patellaria atrata CBS 101060</name>
    <dbReference type="NCBI Taxonomy" id="1346257"/>
    <lineage>
        <taxon>Eukaryota</taxon>
        <taxon>Fungi</taxon>
        <taxon>Dikarya</taxon>
        <taxon>Ascomycota</taxon>
        <taxon>Pezizomycotina</taxon>
        <taxon>Dothideomycetes</taxon>
        <taxon>Dothideomycetes incertae sedis</taxon>
        <taxon>Patellariales</taxon>
        <taxon>Patellariaceae</taxon>
        <taxon>Patellaria</taxon>
    </lineage>
</organism>
<gene>
    <name evidence="1" type="ORF">M501DRAFT_1017568</name>
</gene>
<evidence type="ECO:0000313" key="2">
    <source>
        <dbReference type="Proteomes" id="UP000799429"/>
    </source>
</evidence>
<accession>A0A9P4VQG7</accession>